<protein>
    <submittedName>
        <fullName evidence="2">WGS project CCBQ000000000 data, contig 00012</fullName>
    </submittedName>
</protein>
<organism evidence="2 3">
    <name type="scientific">Kluyveromyces dobzhanskii CBS 2104</name>
    <dbReference type="NCBI Taxonomy" id="1427455"/>
    <lineage>
        <taxon>Eukaryota</taxon>
        <taxon>Fungi</taxon>
        <taxon>Dikarya</taxon>
        <taxon>Ascomycota</taxon>
        <taxon>Saccharomycotina</taxon>
        <taxon>Saccharomycetes</taxon>
        <taxon>Saccharomycetales</taxon>
        <taxon>Saccharomycetaceae</taxon>
        <taxon>Kluyveromyces</taxon>
    </lineage>
</organism>
<dbReference type="AlphaFoldDB" id="A0A0A8L0M2"/>
<accession>A0A0A8L0M2</accession>
<sequence length="83" mass="9242">MGLLDSVKSYATKQSENGEDLIDKAEGYLGAERVGQIKQKVGEDNYKKFEDQARSYLDGSTASSEKKDSTETQTKTSEKKQEN</sequence>
<dbReference type="EMBL" id="CCBQ010000016">
    <property type="protein sequence ID" value="CDO92606.1"/>
    <property type="molecule type" value="Genomic_DNA"/>
</dbReference>
<reference evidence="2 3" key="1">
    <citation type="submission" date="2014-03" db="EMBL/GenBank/DDBJ databases">
        <title>The genome of Kluyveromyces dobzhanskii.</title>
        <authorList>
            <person name="Nystedt B."/>
            <person name="Astrom S."/>
        </authorList>
    </citation>
    <scope>NUCLEOTIDE SEQUENCE [LARGE SCALE GENOMIC DNA]</scope>
    <source>
        <strain evidence="2 3">CBS 2104</strain>
    </source>
</reference>
<name>A0A0A8L0M2_9SACH</name>
<comment type="caution">
    <text evidence="2">The sequence shown here is derived from an EMBL/GenBank/DDBJ whole genome shotgun (WGS) entry which is preliminary data.</text>
</comment>
<feature type="region of interest" description="Disordered" evidence="1">
    <location>
        <begin position="54"/>
        <end position="83"/>
    </location>
</feature>
<feature type="compositionally biased region" description="Basic and acidic residues" evidence="1">
    <location>
        <begin position="64"/>
        <end position="83"/>
    </location>
</feature>
<keyword evidence="3" id="KW-1185">Reference proteome</keyword>
<evidence type="ECO:0000256" key="1">
    <source>
        <dbReference type="SAM" id="MobiDB-lite"/>
    </source>
</evidence>
<proteinExistence type="predicted"/>
<evidence type="ECO:0000313" key="2">
    <source>
        <dbReference type="EMBL" id="CDO92606.1"/>
    </source>
</evidence>
<dbReference type="OrthoDB" id="4070694at2759"/>
<evidence type="ECO:0000313" key="3">
    <source>
        <dbReference type="Proteomes" id="UP000031516"/>
    </source>
</evidence>
<gene>
    <name evidence="2" type="ORF">KLDO_g922</name>
</gene>
<dbReference type="Proteomes" id="UP000031516">
    <property type="component" value="Unassembled WGS sequence"/>
</dbReference>